<name>A0A1G7DFG1_9RHOB</name>
<dbReference type="InterPro" id="IPR003593">
    <property type="entry name" value="AAA+_ATPase"/>
</dbReference>
<dbReference type="InterPro" id="IPR027417">
    <property type="entry name" value="P-loop_NTPase"/>
</dbReference>
<keyword evidence="5" id="KW-0029">Amino-acid transport</keyword>
<dbReference type="InterPro" id="IPR003439">
    <property type="entry name" value="ABC_transporter-like_ATP-bd"/>
</dbReference>
<dbReference type="GO" id="GO:0015807">
    <property type="term" value="P:L-amino acid transport"/>
    <property type="evidence" value="ECO:0007669"/>
    <property type="project" value="TreeGrafter"/>
</dbReference>
<keyword evidence="2" id="KW-0813">Transport</keyword>
<feature type="domain" description="ABC transporter" evidence="6">
    <location>
        <begin position="4"/>
        <end position="243"/>
    </location>
</feature>
<dbReference type="PROSITE" id="PS00211">
    <property type="entry name" value="ABC_TRANSPORTER_1"/>
    <property type="match status" value="1"/>
</dbReference>
<dbReference type="PANTHER" id="PTHR43820">
    <property type="entry name" value="HIGH-AFFINITY BRANCHED-CHAIN AMINO ACID TRANSPORT ATP-BINDING PROTEIN LIVF"/>
    <property type="match status" value="1"/>
</dbReference>
<evidence type="ECO:0000256" key="5">
    <source>
        <dbReference type="ARBA" id="ARBA00022970"/>
    </source>
</evidence>
<evidence type="ECO:0000313" key="8">
    <source>
        <dbReference type="Proteomes" id="UP000198922"/>
    </source>
</evidence>
<comment type="similarity">
    <text evidence="1">Belongs to the ABC transporter superfamily.</text>
</comment>
<dbReference type="SMART" id="SM00382">
    <property type="entry name" value="AAA"/>
    <property type="match status" value="1"/>
</dbReference>
<organism evidence="7 8">
    <name type="scientific">Limimaricola pyoseonensis</name>
    <dbReference type="NCBI Taxonomy" id="521013"/>
    <lineage>
        <taxon>Bacteria</taxon>
        <taxon>Pseudomonadati</taxon>
        <taxon>Pseudomonadota</taxon>
        <taxon>Alphaproteobacteria</taxon>
        <taxon>Rhodobacterales</taxon>
        <taxon>Paracoccaceae</taxon>
        <taxon>Limimaricola</taxon>
    </lineage>
</organism>
<evidence type="ECO:0000313" key="7">
    <source>
        <dbReference type="EMBL" id="SDE50189.1"/>
    </source>
</evidence>
<dbReference type="PANTHER" id="PTHR43820:SF8">
    <property type="entry name" value="ABC TRANSPORTER SUBSTRATE-BINDING PROTEIN"/>
    <property type="match status" value="1"/>
</dbReference>
<dbReference type="STRING" id="521013.SAMN04488567_1915"/>
<dbReference type="AlphaFoldDB" id="A0A1G7DFG1"/>
<evidence type="ECO:0000259" key="6">
    <source>
        <dbReference type="PROSITE" id="PS50893"/>
    </source>
</evidence>
<dbReference type="RefSeq" id="WP_090111338.1">
    <property type="nucleotide sequence ID" value="NZ_FNAT01000002.1"/>
</dbReference>
<evidence type="ECO:0000256" key="1">
    <source>
        <dbReference type="ARBA" id="ARBA00005417"/>
    </source>
</evidence>
<dbReference type="SUPFAM" id="SSF52540">
    <property type="entry name" value="P-loop containing nucleoside triphosphate hydrolases"/>
    <property type="match status" value="1"/>
</dbReference>
<sequence>MTGLALSNVEVVYDKVFLAIKGVSLEVGEGEMVALLGSNGAGKSTTLKAISGLLGPERGEITRGEIRFGDTDLRPLGAPARVDRGLVHVLEGRRVFGHLTPDENLVAAYRGGKAERSFEELRDEVYRYFPRLKERARSKAGYLSGGEQQMLAIGRALVTEPKLIMLDEPSLGLAPVLVAEIFAIIREINQKHGLTVLLVEQNAAATLEIVNRAYLIENGQIVMSGEAETLKRNPDVQEFYLGSGGKVDYHAIKHYRRRKRWLA</sequence>
<dbReference type="Proteomes" id="UP000198922">
    <property type="component" value="Unassembled WGS sequence"/>
</dbReference>
<dbReference type="CDD" id="cd03224">
    <property type="entry name" value="ABC_TM1139_LivF_branched"/>
    <property type="match status" value="1"/>
</dbReference>
<reference evidence="8" key="1">
    <citation type="submission" date="2016-10" db="EMBL/GenBank/DDBJ databases">
        <authorList>
            <person name="Varghese N."/>
            <person name="Submissions S."/>
        </authorList>
    </citation>
    <scope>NUCLEOTIDE SEQUENCE [LARGE SCALE GENOMIC DNA]</scope>
    <source>
        <strain evidence="8">DSM 21424</strain>
    </source>
</reference>
<evidence type="ECO:0000256" key="2">
    <source>
        <dbReference type="ARBA" id="ARBA00022448"/>
    </source>
</evidence>
<dbReference type="GO" id="GO:0016887">
    <property type="term" value="F:ATP hydrolysis activity"/>
    <property type="evidence" value="ECO:0007669"/>
    <property type="project" value="InterPro"/>
</dbReference>
<evidence type="ECO:0000256" key="4">
    <source>
        <dbReference type="ARBA" id="ARBA00022840"/>
    </source>
</evidence>
<dbReference type="OrthoDB" id="9806149at2"/>
<gene>
    <name evidence="7" type="ORF">SAMN04488567_1915</name>
</gene>
<dbReference type="EMBL" id="FNAT01000002">
    <property type="protein sequence ID" value="SDE50189.1"/>
    <property type="molecule type" value="Genomic_DNA"/>
</dbReference>
<dbReference type="Pfam" id="PF00005">
    <property type="entry name" value="ABC_tran"/>
    <property type="match status" value="1"/>
</dbReference>
<keyword evidence="3" id="KW-0547">Nucleotide-binding</keyword>
<dbReference type="GO" id="GO:0005524">
    <property type="term" value="F:ATP binding"/>
    <property type="evidence" value="ECO:0007669"/>
    <property type="project" value="UniProtKB-KW"/>
</dbReference>
<evidence type="ECO:0000256" key="3">
    <source>
        <dbReference type="ARBA" id="ARBA00022741"/>
    </source>
</evidence>
<dbReference type="Gene3D" id="3.40.50.300">
    <property type="entry name" value="P-loop containing nucleotide triphosphate hydrolases"/>
    <property type="match status" value="1"/>
</dbReference>
<dbReference type="InterPro" id="IPR052156">
    <property type="entry name" value="BCAA_Transport_ATP-bd_LivF"/>
</dbReference>
<dbReference type="InterPro" id="IPR017871">
    <property type="entry name" value="ABC_transporter-like_CS"/>
</dbReference>
<dbReference type="GO" id="GO:0015658">
    <property type="term" value="F:branched-chain amino acid transmembrane transporter activity"/>
    <property type="evidence" value="ECO:0007669"/>
    <property type="project" value="TreeGrafter"/>
</dbReference>
<accession>A0A1G7DFG1</accession>
<proteinExistence type="inferred from homology"/>
<keyword evidence="8" id="KW-1185">Reference proteome</keyword>
<keyword evidence="4 7" id="KW-0067">ATP-binding</keyword>
<protein>
    <submittedName>
        <fullName evidence="7">Branched-chain amino acid transport system ATP-binding protein</fullName>
    </submittedName>
</protein>
<dbReference type="PROSITE" id="PS50893">
    <property type="entry name" value="ABC_TRANSPORTER_2"/>
    <property type="match status" value="1"/>
</dbReference>